<organism evidence="2 3">
    <name type="scientific">Ceratopteris richardii</name>
    <name type="common">Triangle waterfern</name>
    <dbReference type="NCBI Taxonomy" id="49495"/>
    <lineage>
        <taxon>Eukaryota</taxon>
        <taxon>Viridiplantae</taxon>
        <taxon>Streptophyta</taxon>
        <taxon>Embryophyta</taxon>
        <taxon>Tracheophyta</taxon>
        <taxon>Polypodiopsida</taxon>
        <taxon>Polypodiidae</taxon>
        <taxon>Polypodiales</taxon>
        <taxon>Pteridineae</taxon>
        <taxon>Pteridaceae</taxon>
        <taxon>Parkerioideae</taxon>
        <taxon>Ceratopteris</taxon>
    </lineage>
</organism>
<feature type="compositionally biased region" description="Basic and acidic residues" evidence="1">
    <location>
        <begin position="692"/>
        <end position="701"/>
    </location>
</feature>
<feature type="compositionally biased region" description="Polar residues" evidence="1">
    <location>
        <begin position="1231"/>
        <end position="1247"/>
    </location>
</feature>
<dbReference type="OrthoDB" id="1939729at2759"/>
<feature type="compositionally biased region" description="Basic and acidic residues" evidence="1">
    <location>
        <begin position="1253"/>
        <end position="1274"/>
    </location>
</feature>
<feature type="compositionally biased region" description="Polar residues" evidence="1">
    <location>
        <begin position="298"/>
        <end position="315"/>
    </location>
</feature>
<feature type="region of interest" description="Disordered" evidence="1">
    <location>
        <begin position="687"/>
        <end position="710"/>
    </location>
</feature>
<dbReference type="Proteomes" id="UP000825935">
    <property type="component" value="Chromosome 22"/>
</dbReference>
<feature type="compositionally biased region" description="Polar residues" evidence="1">
    <location>
        <begin position="615"/>
        <end position="629"/>
    </location>
</feature>
<feature type="region of interest" description="Disordered" evidence="1">
    <location>
        <begin position="1231"/>
        <end position="1282"/>
    </location>
</feature>
<keyword evidence="3" id="KW-1185">Reference proteome</keyword>
<dbReference type="EMBL" id="CM035427">
    <property type="protein sequence ID" value="KAH7306963.1"/>
    <property type="molecule type" value="Genomic_DNA"/>
</dbReference>
<gene>
    <name evidence="2" type="ORF">KP509_22G040200</name>
</gene>
<comment type="caution">
    <text evidence="2">The sequence shown here is derived from an EMBL/GenBank/DDBJ whole genome shotgun (WGS) entry which is preliminary data.</text>
</comment>
<feature type="region of interest" description="Disordered" evidence="1">
    <location>
        <begin position="615"/>
        <end position="640"/>
    </location>
</feature>
<evidence type="ECO:0000313" key="3">
    <source>
        <dbReference type="Proteomes" id="UP000825935"/>
    </source>
</evidence>
<name>A0A8T2S681_CERRI</name>
<accession>A0A8T2S681</accession>
<sequence length="1397" mass="155795">MNSIKHPFPHFHKDSSSSDKSALASAQCSDSQAIANPSILFGNGTFIGDTVDAESGYKDGFSDECWVGRRLHHDKELVRMDSRASDLPLRQQKPSLMHSNNLFVFLNHALRQGLTFRLPVLLANMLGCATNSTHTLLASSRLANPARVRHKHGERKVIREESPKVVQLKMREVANGQLQHSSAECSINLLPIDGIFADTPNLASPRPSLDLCADGQISGRKILPEDFFLEPNEGLPSKNVGGQLHVVSTGFSAAGSADIDSSLHKVTRNGPTNLCESVTSIVSQQQESKADLKDSFPETVSSEATLQGTSNNSKSRNFRTDDISSCAEANKEPQKFSNLVGSNKLREKSASKVPHSNNNNVHSEHGLASTPRSKFRTCLETQDSNASLSGRNLSIHKEYSSKHHQEPMRSFEWFANDHMCRNVNTDYSNSYFQHPFQQFWSPSPACNYPCTPDGCFGTHPHYATFQGNPLAQSCPSLFCPYSHSQYRHACGRQCFINKCLMDLPDQGKSFDATSCPLCLQGRECFFDTSRSGPLQNEIVMHAYQSSPSVLSDCSEQRSACFNESLSSEDQRAEKCGGIPSRMRQRKLLWLSEDEVEIIRLIRLSQVKGLSRCSSSYQTSGRASPVSSTRMEPEIQKEAHSNEIRDAAHISSRVSSSSLEEFTSKVAEPVMYSPGFTDSKCLLIPEDLPIDDDTNKSDENNREITNQGTDQKQKAASCIQHFWREHMEKRTKDHMEEESSEALNFMYGIPNGLDHLLETAALAMNNGQLVRWFDSLQKSAMIIQNAWKLASESKKDKMLVPSALPRDLKELYKLVAWRNASKKTTPPSFERFVKLIERLQATTEGARIRRRLKSRRLQIIVKEIKEIRVVLHDLSREAGPESSLNLHPQLTMQLQQKLLQLQTALSGTQDAARVLLRRCPATPLVICSSKSNNEENTGIMSPSTSDSGSVTFSSVKFANEVPHVSQKTGISSRNVDMPLSDTVTEIQRSTRQLQPKRNSFRATDCSRSSLNAFIQPLTSPRTEAAVTETKNCEKQIASAKERREKLKQKPTSENKAQSDKRIIADCPLGKNIKNDQSAAISMTIESDVGHKHTHAVSSFQESELDITLSEKGNRSIEDSDSEEISQTSEVPKHPFLKRKSKAMPAQKLDWSKVKPMVSSRLEPELKTRLLKAKFRGAAVFRKRNFSQIKSRLFSYEKSDPEENAAVLVFGQNESGNGKNIGEGKLSQQMHPQMQNKFPSNNKVQSLKQPSLRYSRKDEKGGNAEDKGNIDYHDNSTHFPSENLTGVNRDKIMCMSSAESHAEERCATAASESERQIHSNRYGSSSISSADCPDSLVNNGRGHKEPAGDVCHSNHVSILQQLSTLLSLCCEVMNGPIKFSSHIHFYMQRTYTLISKILF</sequence>
<evidence type="ECO:0000256" key="1">
    <source>
        <dbReference type="SAM" id="MobiDB-lite"/>
    </source>
</evidence>
<feature type="region of interest" description="Disordered" evidence="1">
    <location>
        <begin position="286"/>
        <end position="374"/>
    </location>
</feature>
<proteinExistence type="predicted"/>
<evidence type="ECO:0000313" key="2">
    <source>
        <dbReference type="EMBL" id="KAH7306963.1"/>
    </source>
</evidence>
<dbReference type="PROSITE" id="PS50096">
    <property type="entry name" value="IQ"/>
    <property type="match status" value="1"/>
</dbReference>
<feature type="compositionally biased region" description="Basic and acidic residues" evidence="1">
    <location>
        <begin position="630"/>
        <end position="640"/>
    </location>
</feature>
<reference evidence="2" key="1">
    <citation type="submission" date="2021-08" db="EMBL/GenBank/DDBJ databases">
        <title>WGS assembly of Ceratopteris richardii.</title>
        <authorList>
            <person name="Marchant D.B."/>
            <person name="Chen G."/>
            <person name="Jenkins J."/>
            <person name="Shu S."/>
            <person name="Leebens-Mack J."/>
            <person name="Grimwood J."/>
            <person name="Schmutz J."/>
            <person name="Soltis P."/>
            <person name="Soltis D."/>
            <person name="Chen Z.-H."/>
        </authorList>
    </citation>
    <scope>NUCLEOTIDE SEQUENCE</scope>
    <source>
        <strain evidence="2">Whitten #5841</strain>
        <tissue evidence="2">Leaf</tissue>
    </source>
</reference>
<protein>
    <submittedName>
        <fullName evidence="2">Uncharacterized protein</fullName>
    </submittedName>
</protein>